<keyword evidence="2" id="KW-1185">Reference proteome</keyword>
<name>A0A1I2TFI6_9FIRM</name>
<evidence type="ECO:0000313" key="1">
    <source>
        <dbReference type="EMBL" id="SFG62839.1"/>
    </source>
</evidence>
<reference evidence="2" key="1">
    <citation type="submission" date="2016-10" db="EMBL/GenBank/DDBJ databases">
        <authorList>
            <person name="Varghese N."/>
            <person name="Submissions S."/>
        </authorList>
    </citation>
    <scope>NUCLEOTIDE SEQUENCE [LARGE SCALE GENOMIC DNA]</scope>
    <source>
        <strain evidence="2">DSM 17038</strain>
    </source>
</reference>
<dbReference type="Proteomes" id="UP000199337">
    <property type="component" value="Unassembled WGS sequence"/>
</dbReference>
<evidence type="ECO:0000313" key="2">
    <source>
        <dbReference type="Proteomes" id="UP000199337"/>
    </source>
</evidence>
<accession>A0A1I2TFI6</accession>
<protein>
    <submittedName>
        <fullName evidence="1">Uncharacterized protein</fullName>
    </submittedName>
</protein>
<dbReference type="AlphaFoldDB" id="A0A1I2TFI6"/>
<dbReference type="EMBL" id="FOOX01000007">
    <property type="protein sequence ID" value="SFG62839.1"/>
    <property type="molecule type" value="Genomic_DNA"/>
</dbReference>
<gene>
    <name evidence="1" type="ORF">SAMN05660649_02184</name>
</gene>
<sequence length="79" mass="9091">MPPRGKGRDCGPTRATARPSARLRKLIEHTDDYHKTIGNWLFKGVDRYKILINEDLGCLWLQLGTARLRQNMENIKVSV</sequence>
<proteinExistence type="predicted"/>
<organism evidence="1 2">
    <name type="scientific">Desulfotruncus arcticus DSM 17038</name>
    <dbReference type="NCBI Taxonomy" id="1121424"/>
    <lineage>
        <taxon>Bacteria</taxon>
        <taxon>Bacillati</taxon>
        <taxon>Bacillota</taxon>
        <taxon>Clostridia</taxon>
        <taxon>Eubacteriales</taxon>
        <taxon>Desulfallaceae</taxon>
        <taxon>Desulfotruncus</taxon>
    </lineage>
</organism>